<reference evidence="2 3" key="1">
    <citation type="journal article" date="2015" name="Nature">
        <title>rRNA introns, odd ribosomes, and small enigmatic genomes across a large radiation of phyla.</title>
        <authorList>
            <person name="Brown C.T."/>
            <person name="Hug L.A."/>
            <person name="Thomas B.C."/>
            <person name="Sharon I."/>
            <person name="Castelle C.J."/>
            <person name="Singh A."/>
            <person name="Wilkins M.J."/>
            <person name="Williams K.H."/>
            <person name="Banfield J.F."/>
        </authorList>
    </citation>
    <scope>NUCLEOTIDE SEQUENCE [LARGE SCALE GENOMIC DNA]</scope>
</reference>
<keyword evidence="1" id="KW-1133">Transmembrane helix</keyword>
<evidence type="ECO:0000313" key="2">
    <source>
        <dbReference type="EMBL" id="KKQ97141.1"/>
    </source>
</evidence>
<proteinExistence type="predicted"/>
<keyword evidence="1" id="KW-0812">Transmembrane</keyword>
<dbReference type="AlphaFoldDB" id="A0A0G0Q662"/>
<feature type="transmembrane region" description="Helical" evidence="1">
    <location>
        <begin position="69"/>
        <end position="87"/>
    </location>
</feature>
<name>A0A0G0Q662_9BACT</name>
<evidence type="ECO:0000256" key="1">
    <source>
        <dbReference type="SAM" id="Phobius"/>
    </source>
</evidence>
<comment type="caution">
    <text evidence="2">The sequence shown here is derived from an EMBL/GenBank/DDBJ whole genome shotgun (WGS) entry which is preliminary data.</text>
</comment>
<sequence length="133" mass="14887">MKRFINTTTILLFILFLAAFLRLWKLGTIPPHLTSDEVALGYNAYSILKTGKDFWGESLPIVFKSFGDYTPGLYVYLAAPFIGVMGLNELSVRLPNAIFGVIIVYFVLVSWQLPTPGLYIFPEVPGYLTSPFA</sequence>
<gene>
    <name evidence="2" type="ORF">UT23_C0017G0002</name>
</gene>
<dbReference type="Proteomes" id="UP000034325">
    <property type="component" value="Unassembled WGS sequence"/>
</dbReference>
<evidence type="ECO:0008006" key="4">
    <source>
        <dbReference type="Google" id="ProtNLM"/>
    </source>
</evidence>
<feature type="transmembrane region" description="Helical" evidence="1">
    <location>
        <begin position="94"/>
        <end position="113"/>
    </location>
</feature>
<accession>A0A0G0Q662</accession>
<keyword evidence="1" id="KW-0472">Membrane</keyword>
<dbReference type="EMBL" id="LBWA01000017">
    <property type="protein sequence ID" value="KKQ97141.1"/>
    <property type="molecule type" value="Genomic_DNA"/>
</dbReference>
<organism evidence="2 3">
    <name type="scientific">Candidatus Woesebacteria bacterium GW2011_GWA1_39_12</name>
    <dbReference type="NCBI Taxonomy" id="1618549"/>
    <lineage>
        <taxon>Bacteria</taxon>
        <taxon>Candidatus Woeseibacteriota</taxon>
    </lineage>
</organism>
<protein>
    <recommendedName>
        <fullName evidence="4">Glycosyltransferase RgtA/B/C/D-like domain-containing protein</fullName>
    </recommendedName>
</protein>
<evidence type="ECO:0000313" key="3">
    <source>
        <dbReference type="Proteomes" id="UP000034325"/>
    </source>
</evidence>